<evidence type="ECO:0000256" key="1">
    <source>
        <dbReference type="ARBA" id="ARBA00022441"/>
    </source>
</evidence>
<sequence length="340" mass="37147">MRLSTFSTAITFTLLLLLSFQPLQAQNAAQDWQLLDIDEQPTHRHENAATAVDGKLYLLGGRGERPVEVFDPATNSWEVKATPPLSMHHFQAVTYDGKIYVLGALNGNYPYEDPIAHVYIYDPEADSWTKGPAIPEDRRRGAAGAAVYKDKIYVSGGIQNGHADGHVRWFDSFDPETGEWTKLTKAPRKRDHFQLAVINDKLYAVGGRRSSQATGATFELTIPEVDVYDFATQEWTELPPSGDLPTERAGSTSISVGDYLIVLGGESAAQEAAHAEVEAFNTETGQWHSLPSLNQGRHGTQAVIIDGKVHIAAGSKVRGAEEINSQEVYAIPDSLSGVSE</sequence>
<proteinExistence type="predicted"/>
<evidence type="ECO:0000313" key="5">
    <source>
        <dbReference type="Proteomes" id="UP001207918"/>
    </source>
</evidence>
<keyword evidence="1" id="KW-0880">Kelch repeat</keyword>
<dbReference type="RefSeq" id="WP_265767436.1">
    <property type="nucleotide sequence ID" value="NZ_JAGGJA010000015.1"/>
</dbReference>
<protein>
    <recommendedName>
        <fullName evidence="6">N-acetylneuraminic acid mutarotase</fullName>
    </recommendedName>
</protein>
<dbReference type="InterPro" id="IPR011043">
    <property type="entry name" value="Gal_Oxase/kelch_b-propeller"/>
</dbReference>
<dbReference type="PANTHER" id="PTHR46344">
    <property type="entry name" value="OS02G0202900 PROTEIN"/>
    <property type="match status" value="1"/>
</dbReference>
<dbReference type="InterPro" id="IPR015915">
    <property type="entry name" value="Kelch-typ_b-propeller"/>
</dbReference>
<keyword evidence="3" id="KW-0732">Signal</keyword>
<dbReference type="SUPFAM" id="SSF50965">
    <property type="entry name" value="Galactose oxidase, central domain"/>
    <property type="match status" value="1"/>
</dbReference>
<dbReference type="InterPro" id="IPR006652">
    <property type="entry name" value="Kelch_1"/>
</dbReference>
<dbReference type="EMBL" id="JAGGJA010000015">
    <property type="protein sequence ID" value="MCW9708643.1"/>
    <property type="molecule type" value="Genomic_DNA"/>
</dbReference>
<feature type="signal peptide" evidence="3">
    <location>
        <begin position="1"/>
        <end position="25"/>
    </location>
</feature>
<dbReference type="Pfam" id="PF01344">
    <property type="entry name" value="Kelch_1"/>
    <property type="match status" value="2"/>
</dbReference>
<dbReference type="SMART" id="SM00612">
    <property type="entry name" value="Kelch"/>
    <property type="match status" value="5"/>
</dbReference>
<comment type="caution">
    <text evidence="4">The sequence shown here is derived from an EMBL/GenBank/DDBJ whole genome shotgun (WGS) entry which is preliminary data.</text>
</comment>
<dbReference type="Proteomes" id="UP001207918">
    <property type="component" value="Unassembled WGS sequence"/>
</dbReference>
<reference evidence="4 5" key="1">
    <citation type="submission" date="2021-03" db="EMBL/GenBank/DDBJ databases">
        <title>Aliifodinibius sp. nov., a new bacterium isolated from saline soil.</title>
        <authorList>
            <person name="Galisteo C."/>
            <person name="De La Haba R."/>
            <person name="Sanchez-Porro C."/>
            <person name="Ventosa A."/>
        </authorList>
    </citation>
    <scope>NUCLEOTIDE SEQUENCE [LARGE SCALE GENOMIC DNA]</scope>
    <source>
        <strain evidence="4 5">1BSP15-2V2</strain>
    </source>
</reference>
<feature type="chain" id="PRO_5045996588" description="N-acetylneuraminic acid mutarotase" evidence="3">
    <location>
        <begin position="26"/>
        <end position="340"/>
    </location>
</feature>
<accession>A0ABT3PS05</accession>
<evidence type="ECO:0000313" key="4">
    <source>
        <dbReference type="EMBL" id="MCW9708643.1"/>
    </source>
</evidence>
<keyword evidence="2" id="KW-0677">Repeat</keyword>
<dbReference type="PANTHER" id="PTHR46344:SF27">
    <property type="entry name" value="KELCH REPEAT SUPERFAMILY PROTEIN"/>
    <property type="match status" value="1"/>
</dbReference>
<keyword evidence="5" id="KW-1185">Reference proteome</keyword>
<name>A0ABT3PS05_9BACT</name>
<evidence type="ECO:0000256" key="2">
    <source>
        <dbReference type="ARBA" id="ARBA00022737"/>
    </source>
</evidence>
<organism evidence="4 5">
    <name type="scientific">Fodinibius salsisoli</name>
    <dbReference type="NCBI Taxonomy" id="2820877"/>
    <lineage>
        <taxon>Bacteria</taxon>
        <taxon>Pseudomonadati</taxon>
        <taxon>Balneolota</taxon>
        <taxon>Balneolia</taxon>
        <taxon>Balneolales</taxon>
        <taxon>Balneolaceae</taxon>
        <taxon>Fodinibius</taxon>
    </lineage>
</organism>
<evidence type="ECO:0000256" key="3">
    <source>
        <dbReference type="SAM" id="SignalP"/>
    </source>
</evidence>
<dbReference type="Pfam" id="PF24681">
    <property type="entry name" value="Kelch_KLHDC2_KLHL20_DRC7"/>
    <property type="match status" value="1"/>
</dbReference>
<gene>
    <name evidence="4" type="ORF">J6I44_17410</name>
</gene>
<dbReference type="Gene3D" id="2.120.10.80">
    <property type="entry name" value="Kelch-type beta propeller"/>
    <property type="match status" value="2"/>
</dbReference>
<evidence type="ECO:0008006" key="6">
    <source>
        <dbReference type="Google" id="ProtNLM"/>
    </source>
</evidence>